<dbReference type="Proteomes" id="UP000625316">
    <property type="component" value="Unassembled WGS sequence"/>
</dbReference>
<name>A0A928VKC3_9CYAN</name>
<gene>
    <name evidence="3" type="ORF">IQ266_10565</name>
</gene>
<organism evidence="3 4">
    <name type="scientific">Romeriopsis navalis LEGE 11480</name>
    <dbReference type="NCBI Taxonomy" id="2777977"/>
    <lineage>
        <taxon>Bacteria</taxon>
        <taxon>Bacillati</taxon>
        <taxon>Cyanobacteriota</taxon>
        <taxon>Cyanophyceae</taxon>
        <taxon>Leptolyngbyales</taxon>
        <taxon>Leptolyngbyaceae</taxon>
        <taxon>Romeriopsis</taxon>
        <taxon>Romeriopsis navalis</taxon>
    </lineage>
</organism>
<dbReference type="RefSeq" id="WP_264324998.1">
    <property type="nucleotide sequence ID" value="NZ_JADEXQ010000030.1"/>
</dbReference>
<evidence type="ECO:0000313" key="3">
    <source>
        <dbReference type="EMBL" id="MBE9030171.1"/>
    </source>
</evidence>
<sequence length="154" mass="16262">MSCAADQATPPPPPKLNGKASNTSTPADAASPKTASPIVRSGKFVDAEHPTKGTAKLVTKNNQHSLEFDQAFSASTSGPDLVVVLHRSADVVGETTPPAFPIKEGDYIEVAKLKSYSGKQSYTIPANIDVDDYKSVAIWCRKFNATFGAATLKP</sequence>
<accession>A0A928VKC3</accession>
<evidence type="ECO:0000259" key="2">
    <source>
        <dbReference type="PROSITE" id="PS51549"/>
    </source>
</evidence>
<comment type="caution">
    <text evidence="3">The sequence shown here is derived from an EMBL/GenBank/DDBJ whole genome shotgun (WGS) entry which is preliminary data.</text>
</comment>
<proteinExistence type="predicted"/>
<feature type="domain" description="DM13" evidence="2">
    <location>
        <begin position="37"/>
        <end position="153"/>
    </location>
</feature>
<dbReference type="EMBL" id="JADEXQ010000030">
    <property type="protein sequence ID" value="MBE9030171.1"/>
    <property type="molecule type" value="Genomic_DNA"/>
</dbReference>
<keyword evidence="4" id="KW-1185">Reference proteome</keyword>
<feature type="region of interest" description="Disordered" evidence="1">
    <location>
        <begin position="1"/>
        <end position="50"/>
    </location>
</feature>
<dbReference type="AlphaFoldDB" id="A0A928VKC3"/>
<evidence type="ECO:0000313" key="4">
    <source>
        <dbReference type="Proteomes" id="UP000625316"/>
    </source>
</evidence>
<dbReference type="InterPro" id="IPR019545">
    <property type="entry name" value="DM13_domain"/>
</dbReference>
<protein>
    <submittedName>
        <fullName evidence="3">DM13 domain-containing protein</fullName>
    </submittedName>
</protein>
<reference evidence="3" key="1">
    <citation type="submission" date="2020-10" db="EMBL/GenBank/DDBJ databases">
        <authorList>
            <person name="Castelo-Branco R."/>
            <person name="Eusebio N."/>
            <person name="Adriana R."/>
            <person name="Vieira A."/>
            <person name="Brugerolle De Fraissinette N."/>
            <person name="Rezende De Castro R."/>
            <person name="Schneider M.P."/>
            <person name="Vasconcelos V."/>
            <person name="Leao P.N."/>
        </authorList>
    </citation>
    <scope>NUCLEOTIDE SEQUENCE</scope>
    <source>
        <strain evidence="3">LEGE 11480</strain>
    </source>
</reference>
<evidence type="ECO:0000256" key="1">
    <source>
        <dbReference type="SAM" id="MobiDB-lite"/>
    </source>
</evidence>
<dbReference type="Pfam" id="PF10517">
    <property type="entry name" value="DM13"/>
    <property type="match status" value="1"/>
</dbReference>
<dbReference type="PROSITE" id="PS51549">
    <property type="entry name" value="DM13"/>
    <property type="match status" value="1"/>
</dbReference>